<keyword evidence="9" id="KW-1185">Reference proteome</keyword>
<organism evidence="8 9">
    <name type="scientific">Folsomia candida</name>
    <name type="common">Springtail</name>
    <dbReference type="NCBI Taxonomy" id="158441"/>
    <lineage>
        <taxon>Eukaryota</taxon>
        <taxon>Metazoa</taxon>
        <taxon>Ecdysozoa</taxon>
        <taxon>Arthropoda</taxon>
        <taxon>Hexapoda</taxon>
        <taxon>Collembola</taxon>
        <taxon>Entomobryomorpha</taxon>
        <taxon>Isotomoidea</taxon>
        <taxon>Isotomidae</taxon>
        <taxon>Proisotominae</taxon>
        <taxon>Folsomia</taxon>
    </lineage>
</organism>
<dbReference type="Pfam" id="PF00751">
    <property type="entry name" value="DM"/>
    <property type="match status" value="1"/>
</dbReference>
<dbReference type="AlphaFoldDB" id="A0A226DNZ3"/>
<feature type="compositionally biased region" description="Low complexity" evidence="6">
    <location>
        <begin position="203"/>
        <end position="216"/>
    </location>
</feature>
<dbReference type="GO" id="GO:0005634">
    <property type="term" value="C:nucleus"/>
    <property type="evidence" value="ECO:0007669"/>
    <property type="project" value="UniProtKB-SubCell"/>
</dbReference>
<dbReference type="PROSITE" id="PS40000">
    <property type="entry name" value="DM_1"/>
    <property type="match status" value="1"/>
</dbReference>
<gene>
    <name evidence="8" type="ORF">Fcan01_18473</name>
</gene>
<feature type="region of interest" description="Disordered" evidence="6">
    <location>
        <begin position="188"/>
        <end position="216"/>
    </location>
</feature>
<proteinExistence type="predicted"/>
<dbReference type="GO" id="GO:0007548">
    <property type="term" value="P:sex differentiation"/>
    <property type="evidence" value="ECO:0007669"/>
    <property type="project" value="TreeGrafter"/>
</dbReference>
<feature type="domain" description="DM" evidence="7">
    <location>
        <begin position="9"/>
        <end position="56"/>
    </location>
</feature>
<dbReference type="OrthoDB" id="6162476at2759"/>
<feature type="compositionally biased region" description="Polar residues" evidence="6">
    <location>
        <begin position="300"/>
        <end position="310"/>
    </location>
</feature>
<dbReference type="PROSITE" id="PS50809">
    <property type="entry name" value="DM_2"/>
    <property type="match status" value="1"/>
</dbReference>
<dbReference type="PANTHER" id="PTHR12322">
    <property type="entry name" value="DOUBLESEX AND MAB-3 RELATED TRANSCRIPTION FACTOR DMRT"/>
    <property type="match status" value="1"/>
</dbReference>
<dbReference type="STRING" id="158441.A0A226DNZ3"/>
<feature type="compositionally biased region" description="Basic and acidic residues" evidence="6">
    <location>
        <begin position="109"/>
        <end position="134"/>
    </location>
</feature>
<feature type="region of interest" description="Disordered" evidence="6">
    <location>
        <begin position="94"/>
        <end position="159"/>
    </location>
</feature>
<feature type="compositionally biased region" description="Polar residues" evidence="6">
    <location>
        <begin position="261"/>
        <end position="281"/>
    </location>
</feature>
<feature type="compositionally biased region" description="Basic residues" evidence="6">
    <location>
        <begin position="191"/>
        <end position="202"/>
    </location>
</feature>
<keyword evidence="1 5" id="KW-0479">Metal-binding</keyword>
<feature type="region of interest" description="Disordered" evidence="6">
    <location>
        <begin position="252"/>
        <end position="317"/>
    </location>
</feature>
<dbReference type="InterPro" id="IPR036407">
    <property type="entry name" value="DM_DNA-bd_sf"/>
</dbReference>
<dbReference type="SUPFAM" id="SSF82927">
    <property type="entry name" value="Cysteine-rich DNA binding domain, (DM domain)"/>
    <property type="match status" value="1"/>
</dbReference>
<evidence type="ECO:0000256" key="5">
    <source>
        <dbReference type="PROSITE-ProRule" id="PRU00070"/>
    </source>
</evidence>
<keyword evidence="3 5" id="KW-0238">DNA-binding</keyword>
<dbReference type="GO" id="GO:0046872">
    <property type="term" value="F:metal ion binding"/>
    <property type="evidence" value="ECO:0007669"/>
    <property type="project" value="UniProtKB-KW"/>
</dbReference>
<evidence type="ECO:0000313" key="9">
    <source>
        <dbReference type="Proteomes" id="UP000198287"/>
    </source>
</evidence>
<keyword evidence="4 5" id="KW-0539">Nucleus</keyword>
<comment type="subcellular location">
    <subcellularLocation>
        <location evidence="5">Nucleus</location>
    </subcellularLocation>
</comment>
<dbReference type="GO" id="GO:0000978">
    <property type="term" value="F:RNA polymerase II cis-regulatory region sequence-specific DNA binding"/>
    <property type="evidence" value="ECO:0007669"/>
    <property type="project" value="TreeGrafter"/>
</dbReference>
<evidence type="ECO:0000256" key="4">
    <source>
        <dbReference type="ARBA" id="ARBA00023242"/>
    </source>
</evidence>
<feature type="region of interest" description="Disordered" evidence="6">
    <location>
        <begin position="388"/>
        <end position="447"/>
    </location>
</feature>
<dbReference type="PANTHER" id="PTHR12322:SF118">
    <property type="entry name" value="DM DOMAIN-CONTAINING PROTEIN"/>
    <property type="match status" value="1"/>
</dbReference>
<dbReference type="GO" id="GO:0000981">
    <property type="term" value="F:DNA-binding transcription factor activity, RNA polymerase II-specific"/>
    <property type="evidence" value="ECO:0007669"/>
    <property type="project" value="TreeGrafter"/>
</dbReference>
<keyword evidence="2 5" id="KW-0862">Zinc</keyword>
<dbReference type="Gene3D" id="4.10.1040.10">
    <property type="entry name" value="DM DNA-binding domain"/>
    <property type="match status" value="1"/>
</dbReference>
<name>A0A226DNZ3_FOLCA</name>
<dbReference type="FunFam" id="4.10.1040.10:FF:000001">
    <property type="entry name" value="doublesex- and mab-3-related transcription factor 1"/>
    <property type="match status" value="1"/>
</dbReference>
<dbReference type="InterPro" id="IPR026607">
    <property type="entry name" value="DMRT"/>
</dbReference>
<dbReference type="Proteomes" id="UP000198287">
    <property type="component" value="Unassembled WGS sequence"/>
</dbReference>
<evidence type="ECO:0000259" key="7">
    <source>
        <dbReference type="PROSITE" id="PS50809"/>
    </source>
</evidence>
<evidence type="ECO:0000256" key="1">
    <source>
        <dbReference type="ARBA" id="ARBA00022723"/>
    </source>
</evidence>
<feature type="DNA-binding region" description="DM" evidence="5">
    <location>
        <begin position="9"/>
        <end position="56"/>
    </location>
</feature>
<evidence type="ECO:0000256" key="3">
    <source>
        <dbReference type="ARBA" id="ARBA00023125"/>
    </source>
</evidence>
<evidence type="ECO:0000256" key="6">
    <source>
        <dbReference type="SAM" id="MobiDB-lite"/>
    </source>
</evidence>
<dbReference type="InterPro" id="IPR001275">
    <property type="entry name" value="DM_DNA-bd"/>
</dbReference>
<dbReference type="SMART" id="SM00301">
    <property type="entry name" value="DM"/>
    <property type="match status" value="1"/>
</dbReference>
<comment type="caution">
    <text evidence="8">The sequence shown here is derived from an EMBL/GenBank/DDBJ whole genome shotgun (WGS) entry which is preliminary data.</text>
</comment>
<dbReference type="EMBL" id="LNIX01000014">
    <property type="protein sequence ID" value="OXA46943.1"/>
    <property type="molecule type" value="Genomic_DNA"/>
</dbReference>
<reference evidence="8 9" key="1">
    <citation type="submission" date="2015-12" db="EMBL/GenBank/DDBJ databases">
        <title>The genome of Folsomia candida.</title>
        <authorList>
            <person name="Faddeeva A."/>
            <person name="Derks M.F."/>
            <person name="Anvar Y."/>
            <person name="Smit S."/>
            <person name="Van Straalen N."/>
            <person name="Roelofs D."/>
        </authorList>
    </citation>
    <scope>NUCLEOTIDE SEQUENCE [LARGE SCALE GENOMIC DNA]</scope>
    <source>
        <strain evidence="8 9">VU population</strain>
        <tissue evidence="8">Whole body</tissue>
    </source>
</reference>
<feature type="compositionally biased region" description="Low complexity" evidence="6">
    <location>
        <begin position="432"/>
        <end position="441"/>
    </location>
</feature>
<evidence type="ECO:0000256" key="2">
    <source>
        <dbReference type="ARBA" id="ARBA00022833"/>
    </source>
</evidence>
<sequence length="447" mass="48836">MEKERRPKCARCRNHGMISWLKGHKKHCRFRLCACAKCNLIAERQRVMAAQVALKRQQAAEDAVALGLRTIATGSSMRSLPPGPIFGMKVAESDEALSQSPVTPNAKPTGRDDYTIKEDLSPKLERVEEHEKQSKKSQQQQQRRENEISTTTPKDVLRKHFPTYEDAVLDRILSQNDHNLIKTIHKLGGSNHHHHHHHHSHSSHNSSSKSGHKCSGNALQSYLANWSPARQPTDYSHQGSNTGNNSRRISAFVKPQRSSRHIMTTPSNNNAVPSSGSSAGSFTPRGHSSADLPLGPGPTASMTQLFQNPNNPTPSDPFSLSTAMLPYHTPPPMWASNIFYHFALPHSQPANLSDLGSSLYGRPFHLPSPTGCTIPGCRDCLPTLASIPTTTPTTTQGMKGSGSIEIVRRGGCGSEDSRSPLPPQSSDEDDNSNSSNIAIDVDSLKSD</sequence>
<protein>
    <submittedName>
        <fullName evidence="8">Doublesex-and mab-3-related transcription factor A1</fullName>
    </submittedName>
</protein>
<evidence type="ECO:0000313" key="8">
    <source>
        <dbReference type="EMBL" id="OXA46943.1"/>
    </source>
</evidence>
<accession>A0A226DNZ3</accession>